<evidence type="ECO:0000313" key="2">
    <source>
        <dbReference type="Proteomes" id="UP001060215"/>
    </source>
</evidence>
<protein>
    <submittedName>
        <fullName evidence="1">Uncharacterized protein</fullName>
    </submittedName>
</protein>
<comment type="caution">
    <text evidence="1">The sequence shown here is derived from an EMBL/GenBank/DDBJ whole genome shotgun (WGS) entry which is preliminary data.</text>
</comment>
<evidence type="ECO:0000313" key="1">
    <source>
        <dbReference type="EMBL" id="KAI8013241.1"/>
    </source>
</evidence>
<organism evidence="1 2">
    <name type="scientific">Camellia lanceoleosa</name>
    <dbReference type="NCBI Taxonomy" id="1840588"/>
    <lineage>
        <taxon>Eukaryota</taxon>
        <taxon>Viridiplantae</taxon>
        <taxon>Streptophyta</taxon>
        <taxon>Embryophyta</taxon>
        <taxon>Tracheophyta</taxon>
        <taxon>Spermatophyta</taxon>
        <taxon>Magnoliopsida</taxon>
        <taxon>eudicotyledons</taxon>
        <taxon>Gunneridae</taxon>
        <taxon>Pentapetalae</taxon>
        <taxon>asterids</taxon>
        <taxon>Ericales</taxon>
        <taxon>Theaceae</taxon>
        <taxon>Camellia</taxon>
    </lineage>
</organism>
<dbReference type="EMBL" id="CM045761">
    <property type="protein sequence ID" value="KAI8013241.1"/>
    <property type="molecule type" value="Genomic_DNA"/>
</dbReference>
<proteinExistence type="predicted"/>
<reference evidence="1 2" key="1">
    <citation type="journal article" date="2022" name="Plant J.">
        <title>Chromosome-level genome of Camellia lanceoleosa provides a valuable resource for understanding genome evolution and self-incompatibility.</title>
        <authorList>
            <person name="Gong W."/>
            <person name="Xiao S."/>
            <person name="Wang L."/>
            <person name="Liao Z."/>
            <person name="Chang Y."/>
            <person name="Mo W."/>
            <person name="Hu G."/>
            <person name="Li W."/>
            <person name="Zhao G."/>
            <person name="Zhu H."/>
            <person name="Hu X."/>
            <person name="Ji K."/>
            <person name="Xiang X."/>
            <person name="Song Q."/>
            <person name="Yuan D."/>
            <person name="Jin S."/>
            <person name="Zhang L."/>
        </authorList>
    </citation>
    <scope>NUCLEOTIDE SEQUENCE [LARGE SCALE GENOMIC DNA]</scope>
    <source>
        <strain evidence="1">SQ_2022a</strain>
    </source>
</reference>
<name>A0ACC0HMM0_9ERIC</name>
<sequence length="122" mass="13419">MAVNVVGTQVVVVKGSSTRGNMAVASKKIRQENKVFGNYLSILVLRFKRKWVEDCSFSRAKAILGCTGPKLVACICFSLATDLCLVRLNTVSSATKAFHFYWHTIKSLECLPLAMSAECLLD</sequence>
<keyword evidence="2" id="KW-1185">Reference proteome</keyword>
<accession>A0ACC0HMM0</accession>
<dbReference type="Proteomes" id="UP001060215">
    <property type="component" value="Chromosome 4"/>
</dbReference>
<gene>
    <name evidence="1" type="ORF">LOK49_LG05G02592</name>
</gene>